<keyword evidence="1" id="KW-0677">Repeat</keyword>
<feature type="compositionally biased region" description="Acidic residues" evidence="3">
    <location>
        <begin position="745"/>
        <end position="759"/>
    </location>
</feature>
<dbReference type="EMBL" id="JACVVK020000251">
    <property type="protein sequence ID" value="KAK7482087.1"/>
    <property type="molecule type" value="Genomic_DNA"/>
</dbReference>
<feature type="non-terminal residue" evidence="4">
    <location>
        <position position="1"/>
    </location>
</feature>
<dbReference type="Proteomes" id="UP001519460">
    <property type="component" value="Unassembled WGS sequence"/>
</dbReference>
<feature type="repeat" description="NHL" evidence="2">
    <location>
        <begin position="845"/>
        <end position="888"/>
    </location>
</feature>
<evidence type="ECO:0000313" key="4">
    <source>
        <dbReference type="EMBL" id="KAK7482087.1"/>
    </source>
</evidence>
<dbReference type="PANTHER" id="PTHR24104:SF47">
    <property type="entry name" value="E3 UBIQUITIN-PROTEIN LIGASE NHLRC1"/>
    <property type="match status" value="1"/>
</dbReference>
<dbReference type="Gene3D" id="2.120.10.30">
    <property type="entry name" value="TolB, C-terminal domain"/>
    <property type="match status" value="2"/>
</dbReference>
<dbReference type="SUPFAM" id="SSF63829">
    <property type="entry name" value="Calcium-dependent phosphotriesterase"/>
    <property type="match status" value="1"/>
</dbReference>
<evidence type="ECO:0000256" key="3">
    <source>
        <dbReference type="SAM" id="MobiDB-lite"/>
    </source>
</evidence>
<accession>A0ABD0K5H7</accession>
<feature type="compositionally biased region" description="Low complexity" evidence="3">
    <location>
        <begin position="377"/>
        <end position="390"/>
    </location>
</feature>
<protein>
    <submittedName>
        <fullName evidence="4">Uncharacterized protein</fullName>
    </submittedName>
</protein>
<dbReference type="InterPro" id="IPR001258">
    <property type="entry name" value="NHL_repeat"/>
</dbReference>
<proteinExistence type="predicted"/>
<dbReference type="InterPro" id="IPR011042">
    <property type="entry name" value="6-blade_b-propeller_TolB-like"/>
</dbReference>
<organism evidence="4 5">
    <name type="scientific">Batillaria attramentaria</name>
    <dbReference type="NCBI Taxonomy" id="370345"/>
    <lineage>
        <taxon>Eukaryota</taxon>
        <taxon>Metazoa</taxon>
        <taxon>Spiralia</taxon>
        <taxon>Lophotrochozoa</taxon>
        <taxon>Mollusca</taxon>
        <taxon>Gastropoda</taxon>
        <taxon>Caenogastropoda</taxon>
        <taxon>Sorbeoconcha</taxon>
        <taxon>Cerithioidea</taxon>
        <taxon>Batillariidae</taxon>
        <taxon>Batillaria</taxon>
    </lineage>
</organism>
<dbReference type="Pfam" id="PF01436">
    <property type="entry name" value="NHL"/>
    <property type="match status" value="1"/>
</dbReference>
<comment type="caution">
    <text evidence="4">The sequence shown here is derived from an EMBL/GenBank/DDBJ whole genome shotgun (WGS) entry which is preliminary data.</text>
</comment>
<feature type="compositionally biased region" description="Low complexity" evidence="3">
    <location>
        <begin position="347"/>
        <end position="357"/>
    </location>
</feature>
<feature type="region of interest" description="Disordered" evidence="3">
    <location>
        <begin position="116"/>
        <end position="138"/>
    </location>
</feature>
<feature type="region of interest" description="Disordered" evidence="3">
    <location>
        <begin position="236"/>
        <end position="256"/>
    </location>
</feature>
<dbReference type="InterPro" id="IPR050952">
    <property type="entry name" value="TRIM-NHL_E3_ligases"/>
</dbReference>
<feature type="compositionally biased region" description="Polar residues" evidence="3">
    <location>
        <begin position="712"/>
        <end position="723"/>
    </location>
</feature>
<name>A0ABD0K5H7_9CAEN</name>
<feature type="region of interest" description="Disordered" evidence="3">
    <location>
        <begin position="328"/>
        <end position="395"/>
    </location>
</feature>
<dbReference type="PROSITE" id="PS51125">
    <property type="entry name" value="NHL"/>
    <property type="match status" value="2"/>
</dbReference>
<feature type="region of interest" description="Disordered" evidence="3">
    <location>
        <begin position="421"/>
        <end position="461"/>
    </location>
</feature>
<evidence type="ECO:0000256" key="2">
    <source>
        <dbReference type="PROSITE-ProRule" id="PRU00504"/>
    </source>
</evidence>
<feature type="region of interest" description="Disordered" evidence="3">
    <location>
        <begin position="643"/>
        <end position="788"/>
    </location>
</feature>
<dbReference type="AlphaFoldDB" id="A0ABD0K5H7"/>
<feature type="compositionally biased region" description="Basic residues" evidence="3">
    <location>
        <begin position="451"/>
        <end position="461"/>
    </location>
</feature>
<evidence type="ECO:0000313" key="5">
    <source>
        <dbReference type="Proteomes" id="UP001519460"/>
    </source>
</evidence>
<feature type="repeat" description="NHL" evidence="2">
    <location>
        <begin position="811"/>
        <end position="841"/>
    </location>
</feature>
<feature type="region of interest" description="Disordered" evidence="3">
    <location>
        <begin position="168"/>
        <end position="213"/>
    </location>
</feature>
<dbReference type="PANTHER" id="PTHR24104">
    <property type="entry name" value="E3 UBIQUITIN-PROTEIN LIGASE NHLRC1-RELATED"/>
    <property type="match status" value="1"/>
</dbReference>
<keyword evidence="5" id="KW-1185">Reference proteome</keyword>
<reference evidence="4 5" key="1">
    <citation type="journal article" date="2023" name="Sci. Data">
        <title>Genome assembly of the Korean intertidal mud-creeper Batillaria attramentaria.</title>
        <authorList>
            <person name="Patra A.K."/>
            <person name="Ho P.T."/>
            <person name="Jun S."/>
            <person name="Lee S.J."/>
            <person name="Kim Y."/>
            <person name="Won Y.J."/>
        </authorList>
    </citation>
    <scope>NUCLEOTIDE SEQUENCE [LARGE SCALE GENOMIC DNA]</scope>
    <source>
        <strain evidence="4">Wonlab-2016</strain>
    </source>
</reference>
<feature type="compositionally biased region" description="Basic and acidic residues" evidence="3">
    <location>
        <begin position="176"/>
        <end position="193"/>
    </location>
</feature>
<sequence length="949" mass="104071">YSVFSCKQRPTLPGVTAAQALLRIQPTMESTVQGPYHPRVENGVSKLFTGTSSGGTWANNTMQGRTRNDDDVEKCEVLFKSNSAPFHMPNGTSEPMHTYAVSDIDDERVRKIQCQPGSTAQFSGEEKLPPWITEDDEFPPLRIEDGLLDEDDFESDRPLGKQIYHLQRLSSTPQDEPGRFDNNHNLEQGRQHQQEQLSHSQGQRRRFSCDPRLSSERSETGLWAFIRRRFQSKLEDKRGEVSVEKPQGLPNPKMKKFRGLPISLSVPNFFSRRAAESGKLPVYTVSEADVIPEDHPVLSGSPESATGGRFGLRNPAFLQFGVPRIPLRRRSGGANEEPDGVAGSLDSFRSSRSPSPFLQLTTRNFRTGDDDTASITSSMTSLSRASSDDSQGSDDSIDSANVLANLAAKRILKISDDDTLSEIGAEGESPSSREVTRAREANGQGGSPLMQHRRKQHHQHCPLNNKHPHHSCINPLGSSRCQSVTSLNQMRLESELQGPQGVLFTAKIFNRIGRKNSRGEALRGVTHVSHVYQGTMLMTDILDGKISFVASSGRAVKEFVTEAGSEPWCACITPRGHVAVTLRRQACVTVWCGNGTLVREFGHDVLKCPTGLACDRKGRFIVSDEQTNKVAFFSPTGEFLGFLCPPQPNDNTSDASGGDRNDNDNPDSGCGDHRQTNNSSDDAGGGANSNANGSTQPHLKDSERKNIGGSMGQNSQKSAGTGTTRKRVSFHDSDIRQKTNKNLDDYDSEKDDVYDDDSDSDRRNSNTTSNHTPPDAGKAPGSSPTSTLKMLNANVDKNAPKTDYDNAAYTFSVPRYVCVTGSGKIVVSDSGNHCVKVFSPEGEYLHRIGSYGTADGQLKVPYGVCSDHEEHIYVADHYNDRVSVFSLEGEFLQHVLTSSSGLSRPKSVAMRPSHIRKLYIAHGGLRSNEVLVYQLLPRGRHSVSFTCAV</sequence>
<gene>
    <name evidence="4" type="ORF">BaRGS_00026671</name>
</gene>
<feature type="compositionally biased region" description="Basic and acidic residues" evidence="3">
    <location>
        <begin position="729"/>
        <end position="744"/>
    </location>
</feature>
<evidence type="ECO:0000256" key="1">
    <source>
        <dbReference type="ARBA" id="ARBA00022737"/>
    </source>
</evidence>
<feature type="compositionally biased region" description="Low complexity" evidence="3">
    <location>
        <begin position="677"/>
        <end position="694"/>
    </location>
</feature>